<dbReference type="Proteomes" id="UP000325690">
    <property type="component" value="Unassembled WGS sequence"/>
</dbReference>
<dbReference type="AlphaFoldDB" id="A0A5N5V3Q7"/>
<dbReference type="GeneID" id="74302018"/>
<reference evidence="3 4" key="1">
    <citation type="submission" date="2012-10" db="EMBL/GenBank/DDBJ databases">
        <title>The draft sequence of the Mycobacterium pheli genome.</title>
        <authorList>
            <person name="Pettersson B.M.F."/>
            <person name="Das S."/>
            <person name="Dasgupta S."/>
            <person name="Bhattacharya A."/>
            <person name="Kirsebom L.A."/>
        </authorList>
    </citation>
    <scope>NUCLEOTIDE SEQUENCE [LARGE SCALE GENOMIC DNA]</scope>
    <source>
        <strain evidence="3 4">CCUG 21000</strain>
    </source>
</reference>
<keyword evidence="2" id="KW-0812">Transmembrane</keyword>
<dbReference type="InterPro" id="IPR037919">
    <property type="entry name" value="OGT"/>
</dbReference>
<evidence type="ECO:0000256" key="1">
    <source>
        <dbReference type="PROSITE-ProRule" id="PRU00339"/>
    </source>
</evidence>
<keyword evidence="1" id="KW-0802">TPR repeat</keyword>
<comment type="caution">
    <text evidence="3">The sequence shown here is derived from an EMBL/GenBank/DDBJ whole genome shotgun (WGS) entry which is preliminary data.</text>
</comment>
<dbReference type="EMBL" id="ANBP01000012">
    <property type="protein sequence ID" value="KAB7756505.1"/>
    <property type="molecule type" value="Genomic_DNA"/>
</dbReference>
<evidence type="ECO:0000313" key="3">
    <source>
        <dbReference type="EMBL" id="KAB7756505.1"/>
    </source>
</evidence>
<name>A0A5N5V3Q7_MYCPH</name>
<dbReference type="PROSITE" id="PS50005">
    <property type="entry name" value="TPR"/>
    <property type="match status" value="1"/>
</dbReference>
<feature type="transmembrane region" description="Helical" evidence="2">
    <location>
        <begin position="227"/>
        <end position="244"/>
    </location>
</feature>
<dbReference type="InterPro" id="IPR011990">
    <property type="entry name" value="TPR-like_helical_dom_sf"/>
</dbReference>
<dbReference type="InterPro" id="IPR019734">
    <property type="entry name" value="TPR_rpt"/>
</dbReference>
<gene>
    <name evidence="3" type="ORF">MPHL21000_10525</name>
</gene>
<dbReference type="SUPFAM" id="SSF48452">
    <property type="entry name" value="TPR-like"/>
    <property type="match status" value="1"/>
</dbReference>
<protein>
    <submittedName>
        <fullName evidence="3">Uncharacterized protein</fullName>
    </submittedName>
</protein>
<dbReference type="SMART" id="SM00028">
    <property type="entry name" value="TPR"/>
    <property type="match status" value="2"/>
</dbReference>
<feature type="transmembrane region" description="Helical" evidence="2">
    <location>
        <begin position="288"/>
        <end position="308"/>
    </location>
</feature>
<keyword evidence="2" id="KW-1133">Transmembrane helix</keyword>
<dbReference type="GO" id="GO:0006493">
    <property type="term" value="P:protein O-linked glycosylation"/>
    <property type="evidence" value="ECO:0007669"/>
    <property type="project" value="InterPro"/>
</dbReference>
<organism evidence="3 4">
    <name type="scientific">Mycolicibacterium phlei DSM 43239 = CCUG 21000</name>
    <dbReference type="NCBI Taxonomy" id="1226750"/>
    <lineage>
        <taxon>Bacteria</taxon>
        <taxon>Bacillati</taxon>
        <taxon>Actinomycetota</taxon>
        <taxon>Actinomycetes</taxon>
        <taxon>Mycobacteriales</taxon>
        <taxon>Mycobacteriaceae</taxon>
        <taxon>Mycolicibacterium</taxon>
    </lineage>
</organism>
<keyword evidence="4" id="KW-1185">Reference proteome</keyword>
<dbReference type="GO" id="GO:0097363">
    <property type="term" value="F:protein O-acetylglucosaminyltransferase activity"/>
    <property type="evidence" value="ECO:0007669"/>
    <property type="project" value="TreeGrafter"/>
</dbReference>
<dbReference type="RefSeq" id="WP_003886328.1">
    <property type="nucleotide sequence ID" value="NZ_ANBO01000023.1"/>
</dbReference>
<evidence type="ECO:0000313" key="4">
    <source>
        <dbReference type="Proteomes" id="UP000325690"/>
    </source>
</evidence>
<proteinExistence type="predicted"/>
<keyword evidence="2" id="KW-0472">Membrane</keyword>
<feature type="transmembrane region" description="Helical" evidence="2">
    <location>
        <begin position="264"/>
        <end position="282"/>
    </location>
</feature>
<dbReference type="Gene3D" id="1.25.40.10">
    <property type="entry name" value="Tetratricopeptide repeat domain"/>
    <property type="match status" value="1"/>
</dbReference>
<dbReference type="PANTHER" id="PTHR44366:SF1">
    <property type="entry name" value="UDP-N-ACETYLGLUCOSAMINE--PEPTIDE N-ACETYLGLUCOSAMINYLTRANSFERASE 110 KDA SUBUNIT"/>
    <property type="match status" value="1"/>
</dbReference>
<accession>A0A5N5V3Q7</accession>
<feature type="repeat" description="TPR" evidence="1">
    <location>
        <begin position="112"/>
        <end position="145"/>
    </location>
</feature>
<sequence>MTSPPLPDHPDALIGHAQAMLERNDFHGAAMAAHAALARVPGSEHAQRIYAFALNGQGRTAEALQVAWRSVTEHPQVYLAHHAYARLLLSAGQPQQALTAANEALRLNPAAADNWVLRGDVYRALNWWDPAEADYREALRLQPDNAAALNNLAANRLQRGGTRGVIDGFVGAGRLDPEAAEVAHYNIGAALTKWLRLANTCVIFLFVAAGVTAVLHDEGKPTVIPRIIAGLIAVVFAAVLVWIVRRVPWPTLRAVVGQRKMLAARMLFLVLAVVAGLGISVFGPSTVASALTVLLLPGVIVMTLIRWFTPY</sequence>
<dbReference type="Pfam" id="PF13432">
    <property type="entry name" value="TPR_16"/>
    <property type="match status" value="2"/>
</dbReference>
<evidence type="ECO:0000256" key="2">
    <source>
        <dbReference type="SAM" id="Phobius"/>
    </source>
</evidence>
<dbReference type="PANTHER" id="PTHR44366">
    <property type="entry name" value="UDP-N-ACETYLGLUCOSAMINE--PEPTIDE N-ACETYLGLUCOSAMINYLTRANSFERASE 110 KDA SUBUNIT"/>
    <property type="match status" value="1"/>
</dbReference>
<feature type="transmembrane region" description="Helical" evidence="2">
    <location>
        <begin position="194"/>
        <end position="215"/>
    </location>
</feature>